<evidence type="ECO:0000256" key="1">
    <source>
        <dbReference type="ARBA" id="ARBA00022723"/>
    </source>
</evidence>
<dbReference type="PROSITE" id="PS00518">
    <property type="entry name" value="ZF_RING_1"/>
    <property type="match status" value="1"/>
</dbReference>
<name>A0A8S1N8F9_9CILI</name>
<sequence length="255" mass="30524">MKYKEELGNIKFIKNLKKKFLQQRRSQTNLDDYKIKKKIKLSFRGQCREPYKCSLCKDYFIKFVTTLCSHSFCKKCLFESHLVNQQNCPICKFVFSDELLIPTLSVDEQLQIILKDNKEYQIKLQNFKIWNQNLKIQVLEIDMKLDVLDKANKWCEGKIKQIKYNRKGQAIYITVNYEKKSKDYDEMINTSSNRLAPFGMYTQYQNIVSEKNDIKEIQRIGQVQSRILFVYTHNNSFHYPIQGRNDRFSGIFRIL</sequence>
<evidence type="ECO:0000256" key="3">
    <source>
        <dbReference type="ARBA" id="ARBA00022833"/>
    </source>
</evidence>
<evidence type="ECO:0000313" key="6">
    <source>
        <dbReference type="EMBL" id="CAD8089048.1"/>
    </source>
</evidence>
<dbReference type="InterPro" id="IPR001841">
    <property type="entry name" value="Znf_RING"/>
</dbReference>
<dbReference type="EMBL" id="CAJJDN010000053">
    <property type="protein sequence ID" value="CAD8089048.1"/>
    <property type="molecule type" value="Genomic_DNA"/>
</dbReference>
<comment type="caution">
    <text evidence="6">The sequence shown here is derived from an EMBL/GenBank/DDBJ whole genome shotgun (WGS) entry which is preliminary data.</text>
</comment>
<dbReference type="InterPro" id="IPR018957">
    <property type="entry name" value="Znf_C3HC4_RING-type"/>
</dbReference>
<dbReference type="InterPro" id="IPR017907">
    <property type="entry name" value="Znf_RING_CS"/>
</dbReference>
<proteinExistence type="predicted"/>
<dbReference type="CDD" id="cd16449">
    <property type="entry name" value="RING-HC"/>
    <property type="match status" value="1"/>
</dbReference>
<evidence type="ECO:0000256" key="4">
    <source>
        <dbReference type="PROSITE-ProRule" id="PRU00175"/>
    </source>
</evidence>
<feature type="domain" description="RING-type" evidence="5">
    <location>
        <begin position="53"/>
        <end position="92"/>
    </location>
</feature>
<gene>
    <name evidence="6" type="ORF">PSON_ATCC_30995.1.T0530235</name>
</gene>
<evidence type="ECO:0000256" key="2">
    <source>
        <dbReference type="ARBA" id="ARBA00022771"/>
    </source>
</evidence>
<reference evidence="6" key="1">
    <citation type="submission" date="2021-01" db="EMBL/GenBank/DDBJ databases">
        <authorList>
            <consortium name="Genoscope - CEA"/>
            <person name="William W."/>
        </authorList>
    </citation>
    <scope>NUCLEOTIDE SEQUENCE</scope>
</reference>
<dbReference type="SMART" id="SM00184">
    <property type="entry name" value="RING"/>
    <property type="match status" value="1"/>
</dbReference>
<evidence type="ECO:0000259" key="5">
    <source>
        <dbReference type="PROSITE" id="PS50089"/>
    </source>
</evidence>
<accession>A0A8S1N8F9</accession>
<protein>
    <recommendedName>
        <fullName evidence="5">RING-type domain-containing protein</fullName>
    </recommendedName>
</protein>
<dbReference type="AlphaFoldDB" id="A0A8S1N8F9"/>
<keyword evidence="3" id="KW-0862">Zinc</keyword>
<dbReference type="OrthoDB" id="1630758at2759"/>
<keyword evidence="1" id="KW-0479">Metal-binding</keyword>
<evidence type="ECO:0000313" key="7">
    <source>
        <dbReference type="Proteomes" id="UP000692954"/>
    </source>
</evidence>
<dbReference type="GO" id="GO:0008270">
    <property type="term" value="F:zinc ion binding"/>
    <property type="evidence" value="ECO:0007669"/>
    <property type="project" value="UniProtKB-KW"/>
</dbReference>
<dbReference type="Pfam" id="PF00097">
    <property type="entry name" value="zf-C3HC4"/>
    <property type="match status" value="1"/>
</dbReference>
<dbReference type="PROSITE" id="PS50089">
    <property type="entry name" value="ZF_RING_2"/>
    <property type="match status" value="1"/>
</dbReference>
<keyword evidence="2 4" id="KW-0863">Zinc-finger</keyword>
<dbReference type="Proteomes" id="UP000692954">
    <property type="component" value="Unassembled WGS sequence"/>
</dbReference>
<organism evidence="6 7">
    <name type="scientific">Paramecium sonneborni</name>
    <dbReference type="NCBI Taxonomy" id="65129"/>
    <lineage>
        <taxon>Eukaryota</taxon>
        <taxon>Sar</taxon>
        <taxon>Alveolata</taxon>
        <taxon>Ciliophora</taxon>
        <taxon>Intramacronucleata</taxon>
        <taxon>Oligohymenophorea</taxon>
        <taxon>Peniculida</taxon>
        <taxon>Parameciidae</taxon>
        <taxon>Paramecium</taxon>
    </lineage>
</organism>
<keyword evidence="7" id="KW-1185">Reference proteome</keyword>